<evidence type="ECO:0000256" key="8">
    <source>
        <dbReference type="ARBA" id="ARBA00023295"/>
    </source>
</evidence>
<dbReference type="InterPro" id="IPR017853">
    <property type="entry name" value="GH"/>
</dbReference>
<feature type="non-terminal residue" evidence="14">
    <location>
        <position position="1"/>
    </location>
</feature>
<dbReference type="OrthoDB" id="3237269at2759"/>
<dbReference type="InterPro" id="IPR013780">
    <property type="entry name" value="Glyco_hydro_b"/>
</dbReference>
<keyword evidence="8 10" id="KW-0326">Glycosidase</keyword>
<dbReference type="CDD" id="cd14752">
    <property type="entry name" value="GH31_N"/>
    <property type="match status" value="1"/>
</dbReference>
<dbReference type="CDD" id="cd06603">
    <property type="entry name" value="GH31_GANC_GANAB_alpha"/>
    <property type="match status" value="1"/>
</dbReference>
<evidence type="ECO:0000256" key="2">
    <source>
        <dbReference type="ARBA" id="ARBA00004833"/>
    </source>
</evidence>
<dbReference type="PANTHER" id="PTHR22762:SF54">
    <property type="entry name" value="BCDNA.GH04962"/>
    <property type="match status" value="1"/>
</dbReference>
<evidence type="ECO:0000313" key="14">
    <source>
        <dbReference type="EMBL" id="RZB66658.1"/>
    </source>
</evidence>
<dbReference type="GO" id="GO:0005975">
    <property type="term" value="P:carbohydrate metabolic process"/>
    <property type="evidence" value="ECO:0007669"/>
    <property type="project" value="InterPro"/>
</dbReference>
<dbReference type="InterPro" id="IPR011013">
    <property type="entry name" value="Gal_mutarotase_sf_dom"/>
</dbReference>
<keyword evidence="6" id="KW-0256">Endoplasmic reticulum</keyword>
<feature type="non-terminal residue" evidence="14">
    <location>
        <position position="828"/>
    </location>
</feature>
<evidence type="ECO:0000259" key="11">
    <source>
        <dbReference type="Pfam" id="PF01055"/>
    </source>
</evidence>
<evidence type="ECO:0000256" key="1">
    <source>
        <dbReference type="ARBA" id="ARBA00004240"/>
    </source>
</evidence>
<dbReference type="AlphaFoldDB" id="A0A482VDW6"/>
<dbReference type="GO" id="GO:0090599">
    <property type="term" value="F:alpha-glucosidase activity"/>
    <property type="evidence" value="ECO:0007669"/>
    <property type="project" value="TreeGrafter"/>
</dbReference>
<organism evidence="14 15">
    <name type="scientific">Asbolus verrucosus</name>
    <name type="common">Desert ironclad beetle</name>
    <dbReference type="NCBI Taxonomy" id="1661398"/>
    <lineage>
        <taxon>Eukaryota</taxon>
        <taxon>Metazoa</taxon>
        <taxon>Ecdysozoa</taxon>
        <taxon>Arthropoda</taxon>
        <taxon>Hexapoda</taxon>
        <taxon>Insecta</taxon>
        <taxon>Pterygota</taxon>
        <taxon>Neoptera</taxon>
        <taxon>Endopterygota</taxon>
        <taxon>Coleoptera</taxon>
        <taxon>Polyphaga</taxon>
        <taxon>Cucujiformia</taxon>
        <taxon>Tenebrionidae</taxon>
        <taxon>Pimeliinae</taxon>
        <taxon>Asbolus</taxon>
    </lineage>
</organism>
<dbReference type="PANTHER" id="PTHR22762">
    <property type="entry name" value="ALPHA-GLUCOSIDASE"/>
    <property type="match status" value="1"/>
</dbReference>
<accession>A0A482VDW6</accession>
<comment type="caution">
    <text evidence="14">The sequence shown here is derived from an EMBL/GenBank/DDBJ whole genome shotgun (WGS) entry which is preliminary data.</text>
</comment>
<evidence type="ECO:0000256" key="10">
    <source>
        <dbReference type="RuleBase" id="RU361185"/>
    </source>
</evidence>
<dbReference type="SUPFAM" id="SSF51011">
    <property type="entry name" value="Glycosyl hydrolase domain"/>
    <property type="match status" value="1"/>
</dbReference>
<feature type="domain" description="Glycoside hydrolase family 31 N-terminal" evidence="12">
    <location>
        <begin position="69"/>
        <end position="242"/>
    </location>
</feature>
<dbReference type="SUPFAM" id="SSF74650">
    <property type="entry name" value="Galactose mutarotase-like"/>
    <property type="match status" value="1"/>
</dbReference>
<dbReference type="InterPro" id="IPR025887">
    <property type="entry name" value="Glyco_hydro_31_N_dom"/>
</dbReference>
<evidence type="ECO:0000259" key="12">
    <source>
        <dbReference type="Pfam" id="PF13802"/>
    </source>
</evidence>
<dbReference type="SUPFAM" id="SSF51445">
    <property type="entry name" value="(Trans)glycosidases"/>
    <property type="match status" value="1"/>
</dbReference>
<dbReference type="Proteomes" id="UP000292052">
    <property type="component" value="Unassembled WGS sequence"/>
</dbReference>
<dbReference type="STRING" id="1661398.A0A482VDW6"/>
<evidence type="ECO:0000256" key="7">
    <source>
        <dbReference type="ARBA" id="ARBA00023180"/>
    </source>
</evidence>
<gene>
    <name evidence="14" type="ORF">BDFB_010859</name>
</gene>
<evidence type="ECO:0000256" key="6">
    <source>
        <dbReference type="ARBA" id="ARBA00022824"/>
    </source>
</evidence>
<proteinExistence type="inferred from homology"/>
<dbReference type="InterPro" id="IPR000322">
    <property type="entry name" value="Glyco_hydro_31_TIM"/>
</dbReference>
<keyword evidence="5 10" id="KW-0378">Hydrolase</keyword>
<comment type="similarity">
    <text evidence="3 10">Belongs to the glycosyl hydrolase 31 family.</text>
</comment>
<dbReference type="GO" id="GO:0006491">
    <property type="term" value="P:N-glycan processing"/>
    <property type="evidence" value="ECO:0007669"/>
    <property type="project" value="TreeGrafter"/>
</dbReference>
<dbReference type="Gene3D" id="3.20.20.80">
    <property type="entry name" value="Glycosidases"/>
    <property type="match status" value="2"/>
</dbReference>
<dbReference type="Gene3D" id="2.60.40.1180">
    <property type="entry name" value="Golgi alpha-mannosidase II"/>
    <property type="match status" value="2"/>
</dbReference>
<name>A0A482VDW6_ASBVE</name>
<evidence type="ECO:0000256" key="9">
    <source>
        <dbReference type="ARBA" id="ARBA00042895"/>
    </source>
</evidence>
<dbReference type="Pfam" id="PF21365">
    <property type="entry name" value="Glyco_hydro_31_3rd"/>
    <property type="match status" value="1"/>
</dbReference>
<dbReference type="InterPro" id="IPR048395">
    <property type="entry name" value="Glyco_hydro_31_C"/>
</dbReference>
<feature type="domain" description="Glycoside hydrolase family 31 TIM barrel" evidence="11">
    <location>
        <begin position="285"/>
        <end position="614"/>
    </location>
</feature>
<keyword evidence="15" id="KW-1185">Reference proteome</keyword>
<keyword evidence="7" id="KW-0325">Glycoprotein</keyword>
<sequence>FFTFTLVVTVSSSGSDSLSCSEIEFCNDLRNRAPANLYIVDLFSVNIDDFGIISFTLQGRIGYDNLEVYIFALKDDILRIKIKEFDSTRFELVDVFAGAPSPAGIASVESTPIHLTITTNIGSRLVVWFAPFYLEFFRNDVLELILDGDRLLVENRANSEAFSLGLVFPEAEVLYGIHQHASGLVLKNTEAEEPYRMFNVENSGYPINSTASIYGTIPLLYGHGREFTAGIFLHNAAQQFVDIIDNEGRLEAFFMAEAGTLDLFVFLGPTPAEVLRQYLLITGIPHMPPMWSLGYHQSRFSYLTQDEVKEVVANFDKNHFQLDSIWLDVDYTDGQKFFTWNPETFPDPIEMQQNLSATNRKLVTISDPQIKAEKGYSVYDGALENNLFLRNPDGTVFEGTSLPGTSSFLDFLDYEARVYYAKQFSYENFASTTPTLAGVWNDINEPVVFDLVDSTIPGDCVHHRNVTHRELHNAYGLLHTRATHQGLLDRDNGTTRPFILTRSHFAGSQRYAAFWTGDSDSTWEYLAISYSICLNANIMGIVFCGGDVGGFLGDPDDELYQRWYQAAAWLPFFRSHSNKETKRREPYLYSEDVQGMVRNAIQLRYKHLPVWYTLFHEYIAYKTPVIRPLFFHYPRDRNTFSIDNQILVGSDILVRAVTEPGVLSVPVYFPGGAEEFWFSEGDFRVQAGSGFVDVDVDISSIPIYYRAGSVIVRKETVSATTADMINDGHTLYVCLNVAKTAHGTVYLDDTTTLRYRDNIEYNYLSIDYAEGEVTFTQIDTHANSDKFDFIVDLIVTLQITEMPASGKPGKYVQKKYATDSSGNLLKDL</sequence>
<keyword evidence="4" id="KW-0732">Signal</keyword>
<evidence type="ECO:0000259" key="13">
    <source>
        <dbReference type="Pfam" id="PF21365"/>
    </source>
</evidence>
<evidence type="ECO:0000256" key="4">
    <source>
        <dbReference type="ARBA" id="ARBA00022729"/>
    </source>
</evidence>
<dbReference type="Pfam" id="PF13802">
    <property type="entry name" value="Gal_mutarotas_2"/>
    <property type="match status" value="1"/>
</dbReference>
<dbReference type="EMBL" id="QDEB01109506">
    <property type="protein sequence ID" value="RZB66658.1"/>
    <property type="molecule type" value="Genomic_DNA"/>
</dbReference>
<feature type="domain" description="Glycosyl hydrolase family 31 C-terminal" evidence="13">
    <location>
        <begin position="623"/>
        <end position="711"/>
    </location>
</feature>
<comment type="pathway">
    <text evidence="2">Glycan metabolism; N-glycan metabolism.</text>
</comment>
<protein>
    <recommendedName>
        <fullName evidence="9">Glucosidase II subunit alpha</fullName>
    </recommendedName>
</protein>
<dbReference type="GO" id="GO:0030246">
    <property type="term" value="F:carbohydrate binding"/>
    <property type="evidence" value="ECO:0007669"/>
    <property type="project" value="InterPro"/>
</dbReference>
<reference evidence="14 15" key="1">
    <citation type="submission" date="2017-03" db="EMBL/GenBank/DDBJ databases">
        <title>Genome of the blue death feigning beetle - Asbolus verrucosus.</title>
        <authorList>
            <person name="Rider S.D."/>
        </authorList>
    </citation>
    <scope>NUCLEOTIDE SEQUENCE [LARGE SCALE GENOMIC DNA]</scope>
    <source>
        <strain evidence="14">Butters</strain>
        <tissue evidence="14">Head and leg muscle</tissue>
    </source>
</reference>
<dbReference type="Pfam" id="PF01055">
    <property type="entry name" value="Glyco_hydro_31_2nd"/>
    <property type="match status" value="1"/>
</dbReference>
<dbReference type="GO" id="GO:0005783">
    <property type="term" value="C:endoplasmic reticulum"/>
    <property type="evidence" value="ECO:0007669"/>
    <property type="project" value="UniProtKB-SubCell"/>
</dbReference>
<comment type="subcellular location">
    <subcellularLocation>
        <location evidence="1">Endoplasmic reticulum</location>
    </subcellularLocation>
</comment>
<evidence type="ECO:0000313" key="15">
    <source>
        <dbReference type="Proteomes" id="UP000292052"/>
    </source>
</evidence>
<evidence type="ECO:0000256" key="5">
    <source>
        <dbReference type="ARBA" id="ARBA00022801"/>
    </source>
</evidence>
<evidence type="ECO:0000256" key="3">
    <source>
        <dbReference type="ARBA" id="ARBA00007806"/>
    </source>
</evidence>
<dbReference type="Gene3D" id="2.60.40.1760">
    <property type="entry name" value="glycosyl hydrolase (family 31)"/>
    <property type="match status" value="1"/>
</dbReference>